<name>A0A1T4V696_9FIRM</name>
<dbReference type="InterPro" id="IPR014729">
    <property type="entry name" value="Rossmann-like_a/b/a_fold"/>
</dbReference>
<dbReference type="GO" id="GO:0000049">
    <property type="term" value="F:tRNA binding"/>
    <property type="evidence" value="ECO:0007669"/>
    <property type="project" value="UniProtKB-KW"/>
</dbReference>
<keyword evidence="3" id="KW-0436">Ligase</keyword>
<dbReference type="NCBIfam" id="TIGR00125">
    <property type="entry name" value="cyt_tran_rel"/>
    <property type="match status" value="1"/>
</dbReference>
<keyword evidence="3" id="KW-0547">Nucleotide-binding</keyword>
<dbReference type="Proteomes" id="UP000190814">
    <property type="component" value="Unassembled WGS sequence"/>
</dbReference>
<dbReference type="GO" id="GO:0016879">
    <property type="term" value="F:ligase activity, forming carbon-nitrogen bonds"/>
    <property type="evidence" value="ECO:0007669"/>
    <property type="project" value="UniProtKB-UniRule"/>
</dbReference>
<keyword evidence="5" id="KW-1185">Reference proteome</keyword>
<evidence type="ECO:0000256" key="1">
    <source>
        <dbReference type="ARBA" id="ARBA00022694"/>
    </source>
</evidence>
<dbReference type="GO" id="GO:0005737">
    <property type="term" value="C:cytoplasm"/>
    <property type="evidence" value="ECO:0007669"/>
    <property type="project" value="UniProtKB-SubCell"/>
</dbReference>
<keyword evidence="3" id="KW-0820">tRNA-binding</keyword>
<feature type="binding site" evidence="3">
    <location>
        <position position="187"/>
    </location>
    <ligand>
        <name>ATP</name>
        <dbReference type="ChEBI" id="CHEBI:30616"/>
    </ligand>
</feature>
<dbReference type="InterPro" id="IPR004821">
    <property type="entry name" value="Cyt_trans-like"/>
</dbReference>
<protein>
    <recommendedName>
        <fullName evidence="3">tRNA(Met) cytidine acetate ligase</fullName>
        <ecNumber evidence="3">6.3.4.-</ecNumber>
    </recommendedName>
</protein>
<comment type="caution">
    <text evidence="3">Lacks conserved residue(s) required for the propagation of feature annotation.</text>
</comment>
<feature type="binding site" evidence="3">
    <location>
        <position position="162"/>
    </location>
    <ligand>
        <name>ATP</name>
        <dbReference type="ChEBI" id="CHEBI:30616"/>
    </ligand>
</feature>
<dbReference type="GO" id="GO:0006400">
    <property type="term" value="P:tRNA modification"/>
    <property type="evidence" value="ECO:0007669"/>
    <property type="project" value="UniProtKB-UniRule"/>
</dbReference>
<feature type="binding site" evidence="3">
    <location>
        <position position="102"/>
    </location>
    <ligand>
        <name>ATP</name>
        <dbReference type="ChEBI" id="CHEBI:30616"/>
    </ligand>
</feature>
<reference evidence="4 5" key="1">
    <citation type="submission" date="2017-02" db="EMBL/GenBank/DDBJ databases">
        <authorList>
            <person name="Peterson S.W."/>
        </authorList>
    </citation>
    <scope>NUCLEOTIDE SEQUENCE [LARGE SCALE GENOMIC DNA]</scope>
    <source>
        <strain evidence="4 5">ATCC 35992</strain>
    </source>
</reference>
<dbReference type="GO" id="GO:0005524">
    <property type="term" value="F:ATP binding"/>
    <property type="evidence" value="ECO:0007669"/>
    <property type="project" value="UniProtKB-KW"/>
</dbReference>
<keyword evidence="3" id="KW-0067">ATP-binding</keyword>
<gene>
    <name evidence="3" type="primary">tmcAL</name>
    <name evidence="4" type="ORF">SAMN02745111_00283</name>
</gene>
<dbReference type="Pfam" id="PF05636">
    <property type="entry name" value="HIGH_NTase1"/>
    <property type="match status" value="1"/>
</dbReference>
<keyword evidence="2 3" id="KW-0694">RNA-binding</keyword>
<dbReference type="SUPFAM" id="SSF52374">
    <property type="entry name" value="Nucleotidylyl transferase"/>
    <property type="match status" value="1"/>
</dbReference>
<comment type="catalytic activity">
    <reaction evidence="3">
        <text>cytidine(34) in elongator tRNA(Met) + acetate + ATP = N(4)-acetylcytidine(34) in elongator tRNA(Met) + AMP + diphosphate</text>
        <dbReference type="Rhea" id="RHEA:58144"/>
        <dbReference type="Rhea" id="RHEA-COMP:10693"/>
        <dbReference type="Rhea" id="RHEA-COMP:10694"/>
        <dbReference type="ChEBI" id="CHEBI:30089"/>
        <dbReference type="ChEBI" id="CHEBI:30616"/>
        <dbReference type="ChEBI" id="CHEBI:33019"/>
        <dbReference type="ChEBI" id="CHEBI:74900"/>
        <dbReference type="ChEBI" id="CHEBI:82748"/>
        <dbReference type="ChEBI" id="CHEBI:456215"/>
    </reaction>
</comment>
<dbReference type="STRING" id="39495.SAMN02745111_00283"/>
<evidence type="ECO:0000256" key="3">
    <source>
        <dbReference type="HAMAP-Rule" id="MF_01539"/>
    </source>
</evidence>
<dbReference type="HAMAP" id="MF_01539">
    <property type="entry name" value="TmcAL"/>
    <property type="match status" value="1"/>
</dbReference>
<keyword evidence="3" id="KW-0963">Cytoplasm</keyword>
<proteinExistence type="inferred from homology"/>
<keyword evidence="1 3" id="KW-0819">tRNA processing</keyword>
<dbReference type="Gene3D" id="3.40.50.620">
    <property type="entry name" value="HUPs"/>
    <property type="match status" value="1"/>
</dbReference>
<dbReference type="PANTHER" id="PTHR37825">
    <property type="entry name" value="TRNA(MET) CYTIDINE ACETATE LIGASE"/>
    <property type="match status" value="1"/>
</dbReference>
<dbReference type="RefSeq" id="WP_078765164.1">
    <property type="nucleotide sequence ID" value="NZ_FUXZ01000002.1"/>
</dbReference>
<organism evidence="4 5">
    <name type="scientific">Eubacterium uniforme</name>
    <dbReference type="NCBI Taxonomy" id="39495"/>
    <lineage>
        <taxon>Bacteria</taxon>
        <taxon>Bacillati</taxon>
        <taxon>Bacillota</taxon>
        <taxon>Clostridia</taxon>
        <taxon>Eubacteriales</taxon>
        <taxon>Eubacteriaceae</taxon>
        <taxon>Eubacterium</taxon>
    </lineage>
</organism>
<keyword evidence="4" id="KW-0808">Transferase</keyword>
<comment type="function">
    <text evidence="3">Catalyzes the formation of N(4)-acetylcytidine (ac(4)C) at the wobble position of elongator tRNA(Met), using acetate and ATP as substrates. First activates an acetate ion to form acetyladenylate (Ac-AMP) and then transfers the acetyl group to tRNA to form ac(4)C34.</text>
</comment>
<accession>A0A1T4V696</accession>
<dbReference type="EC" id="6.3.4.-" evidence="3"/>
<evidence type="ECO:0000313" key="4">
    <source>
        <dbReference type="EMBL" id="SKA60446.1"/>
    </source>
</evidence>
<dbReference type="GO" id="GO:0016740">
    <property type="term" value="F:transferase activity"/>
    <property type="evidence" value="ECO:0007669"/>
    <property type="project" value="UniProtKB-KW"/>
</dbReference>
<feature type="binding site" evidence="3">
    <location>
        <begin position="7"/>
        <end position="20"/>
    </location>
    <ligand>
        <name>ATP</name>
        <dbReference type="ChEBI" id="CHEBI:30616"/>
    </ligand>
</feature>
<dbReference type="OrthoDB" id="9769796at2"/>
<evidence type="ECO:0000313" key="5">
    <source>
        <dbReference type="Proteomes" id="UP000190814"/>
    </source>
</evidence>
<dbReference type="EMBL" id="FUXZ01000002">
    <property type="protein sequence ID" value="SKA60446.1"/>
    <property type="molecule type" value="Genomic_DNA"/>
</dbReference>
<evidence type="ECO:0000256" key="2">
    <source>
        <dbReference type="ARBA" id="ARBA00022884"/>
    </source>
</evidence>
<comment type="similarity">
    <text evidence="3">Belongs to the TmcAL family.</text>
</comment>
<dbReference type="InterPro" id="IPR008513">
    <property type="entry name" value="tRNA(Met)_cyd_acetate_ligase"/>
</dbReference>
<comment type="subcellular location">
    <subcellularLocation>
        <location evidence="3">Cytoplasm</location>
    </subcellularLocation>
</comment>
<dbReference type="AlphaFoldDB" id="A0A1T4V696"/>
<sequence>MKTVAIVAEFNPFHTGHKYIIKKAKELTSADHVVVIMSGNYVQRGEPAIINKYLRTSAALKCGADLVIELPIRYATASAEYFATGAIKILNSLNFIDYLVFGSENDNLDALNEIADIFTDEPSDFKTILKANLKKGNSYPLSRSLALSEYKPELVDVLNHPNNILSIEYLKALKKTNSQIKPFSIKRTNDNYNSTILDEDFSSATAIRKAIKNGDLESIKEYIPDCLYDDLNSNYNHTFPVYADDFSLLLAANLTKQNFDYHTYDTADVFNFEWELSLKDINTDLDNRIKNLSKEFTTFSEFADEIKSKNETMSAIYRKLLSITLGLNDTDKNLCKTEITEYVRVLGFKEESKIMKELSNNCLAPVIMKNSDGLMLKGDMLKCYKTSLYCDAIYKQVCVNKFHDTNKAREHIDLQLDNYVVIYKQ</sequence>
<dbReference type="PANTHER" id="PTHR37825:SF1">
    <property type="entry name" value="TRNA(MET) CYTIDINE ACETATE LIGASE"/>
    <property type="match status" value="1"/>
</dbReference>